<feature type="non-terminal residue" evidence="1">
    <location>
        <position position="116"/>
    </location>
</feature>
<reference evidence="1" key="2">
    <citation type="submission" date="2014-07" db="EMBL/GenBank/DDBJ databases">
        <authorList>
            <person name="Hull J."/>
        </authorList>
    </citation>
    <scope>NUCLEOTIDE SEQUENCE</scope>
</reference>
<gene>
    <name evidence="1" type="primary">Snap25_3</name>
    <name evidence="1" type="ORF">CM83_2002</name>
</gene>
<name>A0A0A9VZY9_LYGHE</name>
<proteinExistence type="predicted"/>
<reference evidence="1" key="1">
    <citation type="journal article" date="2014" name="PLoS ONE">
        <title>Transcriptome-Based Identification of ABC Transporters in the Western Tarnished Plant Bug Lygus hesperus.</title>
        <authorList>
            <person name="Hull J.J."/>
            <person name="Chaney K."/>
            <person name="Geib S.M."/>
            <person name="Fabrick J.A."/>
            <person name="Brent C.S."/>
            <person name="Walsh D."/>
            <person name="Lavine L.C."/>
        </authorList>
    </citation>
    <scope>NUCLEOTIDE SEQUENCE</scope>
</reference>
<dbReference type="AlphaFoldDB" id="A0A0A9VZY9"/>
<accession>A0A0A9VZY9</accession>
<protein>
    <submittedName>
        <fullName evidence="1">Synaptosomal-associated protein 25</fullName>
    </submittedName>
</protein>
<dbReference type="EMBL" id="GBHO01043836">
    <property type="protein sequence ID" value="JAF99767.1"/>
    <property type="molecule type" value="Transcribed_RNA"/>
</dbReference>
<sequence>MAKLSYETSKAGSEKLIRALKSGSQLDVHEHFSQTHAAKKEARKNRNDMENEILCRTLAELPSDRKRAIERSVFNISKCKSSGWLSAAPLEKQNFDLSPCEFRDAIAIRYKRRTVD</sequence>
<organism evidence="1">
    <name type="scientific">Lygus hesperus</name>
    <name type="common">Western plant bug</name>
    <dbReference type="NCBI Taxonomy" id="30085"/>
    <lineage>
        <taxon>Eukaryota</taxon>
        <taxon>Metazoa</taxon>
        <taxon>Ecdysozoa</taxon>
        <taxon>Arthropoda</taxon>
        <taxon>Hexapoda</taxon>
        <taxon>Insecta</taxon>
        <taxon>Pterygota</taxon>
        <taxon>Neoptera</taxon>
        <taxon>Paraneoptera</taxon>
        <taxon>Hemiptera</taxon>
        <taxon>Heteroptera</taxon>
        <taxon>Panheteroptera</taxon>
        <taxon>Cimicomorpha</taxon>
        <taxon>Miridae</taxon>
        <taxon>Mirini</taxon>
        <taxon>Lygus</taxon>
    </lineage>
</organism>
<evidence type="ECO:0000313" key="1">
    <source>
        <dbReference type="EMBL" id="JAF99767.1"/>
    </source>
</evidence>